<dbReference type="Proteomes" id="UP001500880">
    <property type="component" value="Unassembled WGS sequence"/>
</dbReference>
<accession>A0ABN1B0E4</accession>
<protein>
    <submittedName>
        <fullName evidence="1">Uncharacterized protein</fullName>
    </submittedName>
</protein>
<name>A0ABN1B0E4_9BACI</name>
<dbReference type="EMBL" id="BAAADO010000002">
    <property type="protein sequence ID" value="GAA0487702.1"/>
    <property type="molecule type" value="Genomic_DNA"/>
</dbReference>
<evidence type="ECO:0000313" key="1">
    <source>
        <dbReference type="EMBL" id="GAA0487702.1"/>
    </source>
</evidence>
<keyword evidence="2" id="KW-1185">Reference proteome</keyword>
<evidence type="ECO:0000313" key="2">
    <source>
        <dbReference type="Proteomes" id="UP001500880"/>
    </source>
</evidence>
<sequence length="45" mass="5061">MFVEADIFFDYLVFGDVGIQSGLGFDRIWIGLDFIGIGLNELYLA</sequence>
<proteinExistence type="predicted"/>
<reference evidence="1 2" key="1">
    <citation type="journal article" date="2019" name="Int. J. Syst. Evol. Microbiol.">
        <title>The Global Catalogue of Microorganisms (GCM) 10K type strain sequencing project: providing services to taxonomists for standard genome sequencing and annotation.</title>
        <authorList>
            <consortium name="The Broad Institute Genomics Platform"/>
            <consortium name="The Broad Institute Genome Sequencing Center for Infectious Disease"/>
            <person name="Wu L."/>
            <person name="Ma J."/>
        </authorList>
    </citation>
    <scope>NUCLEOTIDE SEQUENCE [LARGE SCALE GENOMIC DNA]</scope>
    <source>
        <strain evidence="1 2">JCM 12389</strain>
    </source>
</reference>
<organism evidence="1 2">
    <name type="scientific">Salinibacillus aidingensis</name>
    <dbReference type="NCBI Taxonomy" id="237684"/>
    <lineage>
        <taxon>Bacteria</taxon>
        <taxon>Bacillati</taxon>
        <taxon>Bacillota</taxon>
        <taxon>Bacilli</taxon>
        <taxon>Bacillales</taxon>
        <taxon>Bacillaceae</taxon>
        <taxon>Salinibacillus</taxon>
    </lineage>
</organism>
<gene>
    <name evidence="1" type="ORF">GCM10008986_11540</name>
</gene>
<comment type="caution">
    <text evidence="1">The sequence shown here is derived from an EMBL/GenBank/DDBJ whole genome shotgun (WGS) entry which is preliminary data.</text>
</comment>